<name>A0A814RNN9_9BILA</name>
<comment type="cofactor">
    <cofactor evidence="2">
        <name>Mg(2+)</name>
        <dbReference type="ChEBI" id="CHEBI:18420"/>
    </cofactor>
</comment>
<dbReference type="InterPro" id="IPR002058">
    <property type="entry name" value="PAP_assoc"/>
</dbReference>
<organism evidence="9 12">
    <name type="scientific">Adineta steineri</name>
    <dbReference type="NCBI Taxonomy" id="433720"/>
    <lineage>
        <taxon>Eukaryota</taxon>
        <taxon>Metazoa</taxon>
        <taxon>Spiralia</taxon>
        <taxon>Gnathifera</taxon>
        <taxon>Rotifera</taxon>
        <taxon>Eurotatoria</taxon>
        <taxon>Bdelloidea</taxon>
        <taxon>Adinetida</taxon>
        <taxon>Adinetidae</taxon>
        <taxon>Adineta</taxon>
    </lineage>
</organism>
<evidence type="ECO:0000256" key="5">
    <source>
        <dbReference type="ARBA" id="ARBA00022842"/>
    </source>
</evidence>
<dbReference type="PROSITE" id="PS50158">
    <property type="entry name" value="ZF_CCHC"/>
    <property type="match status" value="1"/>
</dbReference>
<dbReference type="GO" id="GO:0050265">
    <property type="term" value="F:RNA uridylyltransferase activity"/>
    <property type="evidence" value="ECO:0007669"/>
    <property type="project" value="TreeGrafter"/>
</dbReference>
<evidence type="ECO:0000313" key="9">
    <source>
        <dbReference type="EMBL" id="CAF1136482.1"/>
    </source>
</evidence>
<accession>A0A814RNN9</accession>
<evidence type="ECO:0000256" key="6">
    <source>
        <dbReference type="PROSITE-ProRule" id="PRU00047"/>
    </source>
</evidence>
<dbReference type="InterPro" id="IPR043519">
    <property type="entry name" value="NT_sf"/>
</dbReference>
<dbReference type="OrthoDB" id="434989at2759"/>
<dbReference type="GO" id="GO:0008270">
    <property type="term" value="F:zinc ion binding"/>
    <property type="evidence" value="ECO:0007669"/>
    <property type="project" value="UniProtKB-KW"/>
</dbReference>
<proteinExistence type="predicted"/>
<keyword evidence="6" id="KW-0863">Zinc-finger</keyword>
<sequence length="685" mass="80096">MASKIHTNKTDIVLSNNQSTNYSHEQIELNHQRNEQNQQQNRSKRSRKKPIKIPFTEAVGAQQQTTPTVGQHSQNNRTVQKLSTSQTKDKSLDKVQTDQTTIIIEEPICKHLELLNFCFNQTLVKHYLTKDGAQQRLIVYNKLYNIIVAKRPGLCYEPRIDIDHDLPYIDLLVCDSNINVRLTSGYNKAIYLSKLIQIYTKFDQRVLQLFRLLRILAKVSNIDRPDLGTLHPVVFHLMIIHFLQQLEEPILPCLHEYVFGVKPLPIQLKDNQYNDFFRLCNAYTRTWKSKNTINMEMLFFQLLSYYVEKFDTEKFIISIQTRMPVLRIGRTVNDKVQELLNSFNLQTVVLPNLISATDESHSESTMKALPVVNSNTEHLLSSQDETIPTISLETNSTAFFYDFQAENFGAEQGAPVACVSCYENGHIKSNCPKESKPNVIEISQEWENILSKLCRYITERHKPTRKDIENRKDLVRQLQIQYQKIYPGCKLQPYGSSCNGFGFQQSDLDVCIHIWKNKQIWNKKNEPNTMSSGALWIAFLRYYTQDFNYKKRIVTIRQYEPLLRVDKKWYSDIIAIEDPFELYRNLAEYIRVKEWTIIRNVFIRVQDHFCFQPANINMMDLDMSSIQEHFFNINELNRKSPTESLQTCNDTIKNIDKQSEKLKSSVYITVASDITLPEHHLHLVD</sequence>
<feature type="region of interest" description="Disordered" evidence="7">
    <location>
        <begin position="57"/>
        <end position="90"/>
    </location>
</feature>
<dbReference type="EMBL" id="CAJNOI010000154">
    <property type="protein sequence ID" value="CAF1136482.1"/>
    <property type="molecule type" value="Genomic_DNA"/>
</dbReference>
<dbReference type="Pfam" id="PF22600">
    <property type="entry name" value="MTPAP-like_central"/>
    <property type="match status" value="1"/>
</dbReference>
<evidence type="ECO:0000256" key="2">
    <source>
        <dbReference type="ARBA" id="ARBA00001946"/>
    </source>
</evidence>
<dbReference type="Proteomes" id="UP000663877">
    <property type="component" value="Unassembled WGS sequence"/>
</dbReference>
<dbReference type="PANTHER" id="PTHR12271">
    <property type="entry name" value="POLY A POLYMERASE CID PAP -RELATED"/>
    <property type="match status" value="1"/>
</dbReference>
<dbReference type="GO" id="GO:0031123">
    <property type="term" value="P:RNA 3'-end processing"/>
    <property type="evidence" value="ECO:0007669"/>
    <property type="project" value="TreeGrafter"/>
</dbReference>
<keyword evidence="5" id="KW-0460">Magnesium</keyword>
<keyword evidence="6" id="KW-0862">Zinc</keyword>
<dbReference type="Gene3D" id="1.10.1410.10">
    <property type="match status" value="2"/>
</dbReference>
<keyword evidence="11" id="KW-1185">Reference proteome</keyword>
<dbReference type="PANTHER" id="PTHR12271:SF66">
    <property type="entry name" value="TERMINAL URIDYLYLTRANSFERASE TAILOR"/>
    <property type="match status" value="1"/>
</dbReference>
<evidence type="ECO:0000259" key="8">
    <source>
        <dbReference type="PROSITE" id="PS50158"/>
    </source>
</evidence>
<evidence type="ECO:0000256" key="7">
    <source>
        <dbReference type="SAM" id="MobiDB-lite"/>
    </source>
</evidence>
<evidence type="ECO:0000313" key="12">
    <source>
        <dbReference type="Proteomes" id="UP000663877"/>
    </source>
</evidence>
<evidence type="ECO:0000256" key="3">
    <source>
        <dbReference type="ARBA" id="ARBA00022679"/>
    </source>
</evidence>
<keyword evidence="3" id="KW-0808">Transferase</keyword>
<dbReference type="SUPFAM" id="SSF81631">
    <property type="entry name" value="PAP/OAS1 substrate-binding domain"/>
    <property type="match status" value="2"/>
</dbReference>
<dbReference type="AlphaFoldDB" id="A0A814RNN9"/>
<protein>
    <recommendedName>
        <fullName evidence="8">CCHC-type domain-containing protein</fullName>
    </recommendedName>
</protein>
<gene>
    <name evidence="9" type="ORF">BJG266_LOCUS23300</name>
    <name evidence="10" type="ORF">QVE165_LOCUS30292</name>
</gene>
<reference evidence="9" key="1">
    <citation type="submission" date="2021-02" db="EMBL/GenBank/DDBJ databases">
        <authorList>
            <person name="Nowell W R."/>
        </authorList>
    </citation>
    <scope>NUCLEOTIDE SEQUENCE</scope>
</reference>
<dbReference type="GO" id="GO:0003676">
    <property type="term" value="F:nucleic acid binding"/>
    <property type="evidence" value="ECO:0007669"/>
    <property type="project" value="InterPro"/>
</dbReference>
<dbReference type="EMBL" id="CAJNOM010000250">
    <property type="protein sequence ID" value="CAF1283733.1"/>
    <property type="molecule type" value="Genomic_DNA"/>
</dbReference>
<comment type="caution">
    <text evidence="9">The sequence shown here is derived from an EMBL/GenBank/DDBJ whole genome shotgun (WGS) entry which is preliminary data.</text>
</comment>
<evidence type="ECO:0000313" key="11">
    <source>
        <dbReference type="Proteomes" id="UP000663832"/>
    </source>
</evidence>
<keyword evidence="4" id="KW-0479">Metal-binding</keyword>
<dbReference type="InterPro" id="IPR054708">
    <property type="entry name" value="MTPAP-like_central"/>
</dbReference>
<dbReference type="Proteomes" id="UP000663832">
    <property type="component" value="Unassembled WGS sequence"/>
</dbReference>
<dbReference type="SUPFAM" id="SSF81301">
    <property type="entry name" value="Nucleotidyltransferase"/>
    <property type="match status" value="1"/>
</dbReference>
<evidence type="ECO:0000256" key="4">
    <source>
        <dbReference type="ARBA" id="ARBA00022723"/>
    </source>
</evidence>
<dbReference type="InterPro" id="IPR001878">
    <property type="entry name" value="Znf_CCHC"/>
</dbReference>
<feature type="domain" description="CCHC-type" evidence="8">
    <location>
        <begin position="418"/>
        <end position="433"/>
    </location>
</feature>
<comment type="cofactor">
    <cofactor evidence="1">
        <name>Mn(2+)</name>
        <dbReference type="ChEBI" id="CHEBI:29035"/>
    </cofactor>
</comment>
<feature type="region of interest" description="Disordered" evidence="7">
    <location>
        <begin position="31"/>
        <end position="50"/>
    </location>
</feature>
<evidence type="ECO:0000256" key="1">
    <source>
        <dbReference type="ARBA" id="ARBA00001936"/>
    </source>
</evidence>
<dbReference type="Pfam" id="PF03828">
    <property type="entry name" value="PAP_assoc"/>
    <property type="match status" value="1"/>
</dbReference>
<feature type="compositionally biased region" description="Polar residues" evidence="7">
    <location>
        <begin position="61"/>
        <end position="86"/>
    </location>
</feature>
<evidence type="ECO:0000313" key="10">
    <source>
        <dbReference type="EMBL" id="CAF1283733.1"/>
    </source>
</evidence>